<organism evidence="1">
    <name type="scientific">Fulvimarina pelagi</name>
    <dbReference type="NCBI Taxonomy" id="217511"/>
    <lineage>
        <taxon>Bacteria</taxon>
        <taxon>Pseudomonadati</taxon>
        <taxon>Pseudomonadota</taxon>
        <taxon>Alphaproteobacteria</taxon>
        <taxon>Hyphomicrobiales</taxon>
        <taxon>Aurantimonadaceae</taxon>
        <taxon>Fulvimarina</taxon>
    </lineage>
</organism>
<reference evidence="1" key="1">
    <citation type="journal article" date="2015" name="Proc. Natl. Acad. Sci. U.S.A.">
        <title>Bacterial clade with the ribosomal RNA operon on a small plasmid rather than the chromosome.</title>
        <authorList>
            <person name="Anda M."/>
            <person name="Ohtsubo Y."/>
            <person name="Okubo T."/>
            <person name="Sugawara M."/>
            <person name="Nagata Y."/>
            <person name="Tsuda M."/>
            <person name="Minamisawa K."/>
            <person name="Mitsui H."/>
        </authorList>
    </citation>
    <scope>NUCLEOTIDE SEQUENCE</scope>
    <source>
        <strain evidence="1">DSM 15513</strain>
    </source>
</reference>
<protein>
    <submittedName>
        <fullName evidence="1">Uncharacterized protein</fullName>
    </submittedName>
</protein>
<proteinExistence type="predicted"/>
<name>A0A0P0Z9J8_9HYPH</name>
<dbReference type="AlphaFoldDB" id="A0A0P0Z9J8"/>
<sequence length="49" mass="5270">MRGASGAWDESDCLTFGEPLGSDRGKSVAVSGAVAIVGWLWQRRIFETV</sequence>
<dbReference type="EMBL" id="LC066395">
    <property type="protein sequence ID" value="BAT30794.1"/>
    <property type="molecule type" value="Genomic_DNA"/>
</dbReference>
<accession>A0A0P0Z9J8</accession>
<evidence type="ECO:0000313" key="1">
    <source>
        <dbReference type="EMBL" id="BAT30794.1"/>
    </source>
</evidence>